<feature type="compositionally biased region" description="Basic and acidic residues" evidence="1">
    <location>
        <begin position="10"/>
        <end position="24"/>
    </location>
</feature>
<accession>A0A1X3GMU5</accession>
<evidence type="ECO:0000313" key="3">
    <source>
        <dbReference type="Proteomes" id="UP000193553"/>
    </source>
</evidence>
<comment type="caution">
    <text evidence="2">The sequence shown here is derived from an EMBL/GenBank/DDBJ whole genome shotgun (WGS) entry which is preliminary data.</text>
</comment>
<sequence length="168" mass="17305">MSPNAGGAGRNEDRSAGDLERSDPTKPASIAAILQPNAFGLRSAIHQTATVKAGTKTIGILSARLTGKAGISTCARLLRGSRSKSRVTSAPAAQMPHEHAAEQCMLRILETSAASFGGPSFATTIAPGQKLIVLQVRNKIAKAASANARKLKSAGLRLGLRLTGVVIV</sequence>
<reference evidence="2 3" key="1">
    <citation type="submission" date="2017-03" db="EMBL/GenBank/DDBJ databases">
        <title>Whole genome sequences of fourteen strains of Bradyrhizobium canariense and one strain of Bradyrhizobium japonicum isolated from Lupinus (Papilionoideae: Genisteae) species in Algeria.</title>
        <authorList>
            <person name="Crovadore J."/>
            <person name="Chekireb D."/>
            <person name="Brachmann A."/>
            <person name="Chablais R."/>
            <person name="Cochard B."/>
            <person name="Lefort F."/>
        </authorList>
    </citation>
    <scope>NUCLEOTIDE SEQUENCE [LARGE SCALE GENOMIC DNA]</scope>
    <source>
        <strain evidence="2 3">UBMA195</strain>
    </source>
</reference>
<name>A0A1X3GMU5_9BRAD</name>
<feature type="region of interest" description="Disordered" evidence="1">
    <location>
        <begin position="1"/>
        <end position="25"/>
    </location>
</feature>
<dbReference type="Proteomes" id="UP000193553">
    <property type="component" value="Unassembled WGS sequence"/>
</dbReference>
<proteinExistence type="predicted"/>
<evidence type="ECO:0000313" key="2">
    <source>
        <dbReference type="EMBL" id="OSJ06735.1"/>
    </source>
</evidence>
<dbReference type="EMBL" id="NAFI01000178">
    <property type="protein sequence ID" value="OSJ06735.1"/>
    <property type="molecule type" value="Genomic_DNA"/>
</dbReference>
<organism evidence="2 3">
    <name type="scientific">Bradyrhizobium canariense</name>
    <dbReference type="NCBI Taxonomy" id="255045"/>
    <lineage>
        <taxon>Bacteria</taxon>
        <taxon>Pseudomonadati</taxon>
        <taxon>Pseudomonadota</taxon>
        <taxon>Alphaproteobacteria</taxon>
        <taxon>Hyphomicrobiales</taxon>
        <taxon>Nitrobacteraceae</taxon>
        <taxon>Bradyrhizobium</taxon>
    </lineage>
</organism>
<gene>
    <name evidence="2" type="ORF">BSZ18_21830</name>
</gene>
<evidence type="ECO:0000256" key="1">
    <source>
        <dbReference type="SAM" id="MobiDB-lite"/>
    </source>
</evidence>
<dbReference type="AlphaFoldDB" id="A0A1X3GMU5"/>
<protein>
    <submittedName>
        <fullName evidence="2">Uncharacterized protein</fullName>
    </submittedName>
</protein>